<evidence type="ECO:0000313" key="4">
    <source>
        <dbReference type="RefSeq" id="XP_071910070.1"/>
    </source>
</evidence>
<dbReference type="NCBIfam" id="TIGR01640">
    <property type="entry name" value="F_box_assoc_1"/>
    <property type="match status" value="1"/>
</dbReference>
<sequence length="484" mass="55291">MSSAESSAQKSTANGPSIKHLTKARVISVCSPAATAQPLAGKSRFNNLPPSQSSPEETNQPHKNPRHETSSSSSSSTSLSSAPSAAAFVIANNEDLLTQILLYLPPKSLLRFQCVSKGWLSIISSPSFRSLHSRVYPTTTSSSAATKGLFLFRRRTWTDIPDLNFISFSEDYVNSMGNIVCHLSNYGKFTDIHSCNGLLALAFMLDDYAREFVVCNPTTRQHRLVPRLDFQEGGREFLALNIVFDPLKSEHYKLVCAWCEQEMITNNFGQLVPSDFHGFSVYASEKGSWRDSEDILEMEDLYLPNYFRNGVLWNGNFHWVSDFEYCLCFDPDKEFFNLTMPLARWYFWSFGESGGCLYGIEINDPEAMLFDIFEMARDYSQWVLKCHVDLTPVTTLYPSMIDADCNPATDFRFNFHILYFLEDEKENRMRLLISLCGKIILYDINDKIVKELAEVVPKDTDGDWWDSCFRWRDTYRHMETLATL</sequence>
<feature type="compositionally biased region" description="Polar residues" evidence="1">
    <location>
        <begin position="44"/>
        <end position="62"/>
    </location>
</feature>
<dbReference type="InterPro" id="IPR036047">
    <property type="entry name" value="F-box-like_dom_sf"/>
</dbReference>
<dbReference type="PANTHER" id="PTHR31672">
    <property type="entry name" value="BNACNNG10540D PROTEIN"/>
    <property type="match status" value="1"/>
</dbReference>
<reference evidence="4" key="1">
    <citation type="submission" date="2025-08" db="UniProtKB">
        <authorList>
            <consortium name="RefSeq"/>
        </authorList>
    </citation>
    <scope>IDENTIFICATION</scope>
    <source>
        <tissue evidence="4">Leaves</tissue>
    </source>
</reference>
<evidence type="ECO:0000256" key="1">
    <source>
        <dbReference type="SAM" id="MobiDB-lite"/>
    </source>
</evidence>
<dbReference type="RefSeq" id="XP_071910070.1">
    <property type="nucleotide sequence ID" value="XM_072053969.1"/>
</dbReference>
<organism evidence="3 4">
    <name type="scientific">Coffea arabica</name>
    <name type="common">Arabian coffee</name>
    <dbReference type="NCBI Taxonomy" id="13443"/>
    <lineage>
        <taxon>Eukaryota</taxon>
        <taxon>Viridiplantae</taxon>
        <taxon>Streptophyta</taxon>
        <taxon>Embryophyta</taxon>
        <taxon>Tracheophyta</taxon>
        <taxon>Spermatophyta</taxon>
        <taxon>Magnoliopsida</taxon>
        <taxon>eudicotyledons</taxon>
        <taxon>Gunneridae</taxon>
        <taxon>Pentapetalae</taxon>
        <taxon>asterids</taxon>
        <taxon>lamiids</taxon>
        <taxon>Gentianales</taxon>
        <taxon>Rubiaceae</taxon>
        <taxon>Ixoroideae</taxon>
        <taxon>Gardenieae complex</taxon>
        <taxon>Bertiereae - Coffeeae clade</taxon>
        <taxon>Coffeeae</taxon>
        <taxon>Coffea</taxon>
    </lineage>
</organism>
<dbReference type="SMART" id="SM00256">
    <property type="entry name" value="FBOX"/>
    <property type="match status" value="1"/>
</dbReference>
<dbReference type="Pfam" id="PF07734">
    <property type="entry name" value="FBA_1"/>
    <property type="match status" value="1"/>
</dbReference>
<dbReference type="SUPFAM" id="SSF81383">
    <property type="entry name" value="F-box domain"/>
    <property type="match status" value="1"/>
</dbReference>
<dbReference type="InterPro" id="IPR017451">
    <property type="entry name" value="F-box-assoc_interact_dom"/>
</dbReference>
<keyword evidence="3" id="KW-1185">Reference proteome</keyword>
<dbReference type="PANTHER" id="PTHR31672:SF13">
    <property type="entry name" value="F-BOX PROTEIN CPR30-LIKE"/>
    <property type="match status" value="1"/>
</dbReference>
<accession>A0ABM4US13</accession>
<gene>
    <name evidence="4" type="primary">LOC113691806</name>
</gene>
<dbReference type="InterPro" id="IPR050796">
    <property type="entry name" value="SCF_F-box_component"/>
</dbReference>
<dbReference type="Pfam" id="PF00646">
    <property type="entry name" value="F-box"/>
    <property type="match status" value="1"/>
</dbReference>
<dbReference type="InterPro" id="IPR006527">
    <property type="entry name" value="F-box-assoc_dom_typ1"/>
</dbReference>
<evidence type="ECO:0000313" key="3">
    <source>
        <dbReference type="Proteomes" id="UP001652660"/>
    </source>
</evidence>
<protein>
    <submittedName>
        <fullName evidence="4">F-box protein At5g07610-like</fullName>
    </submittedName>
</protein>
<feature type="domain" description="F-box" evidence="2">
    <location>
        <begin position="92"/>
        <end position="132"/>
    </location>
</feature>
<name>A0ABM4US13_COFAR</name>
<proteinExistence type="predicted"/>
<dbReference type="InterPro" id="IPR001810">
    <property type="entry name" value="F-box_dom"/>
</dbReference>
<dbReference type="Gene3D" id="1.20.1280.50">
    <property type="match status" value="1"/>
</dbReference>
<dbReference type="GeneID" id="113691806"/>
<dbReference type="CDD" id="cd22157">
    <property type="entry name" value="F-box_AtFBW1-like"/>
    <property type="match status" value="1"/>
</dbReference>
<evidence type="ECO:0000259" key="2">
    <source>
        <dbReference type="SMART" id="SM00256"/>
    </source>
</evidence>
<feature type="region of interest" description="Disordered" evidence="1">
    <location>
        <begin position="38"/>
        <end position="78"/>
    </location>
</feature>
<dbReference type="Proteomes" id="UP001652660">
    <property type="component" value="Chromosome 6c"/>
</dbReference>